<evidence type="ECO:0000256" key="4">
    <source>
        <dbReference type="ARBA" id="ARBA00022777"/>
    </source>
</evidence>
<keyword evidence="2" id="KW-0808">Transferase</keyword>
<dbReference type="Gene3D" id="1.20.930.20">
    <property type="entry name" value="Adaptor protein Cbl, N-terminal domain"/>
    <property type="match status" value="1"/>
</dbReference>
<dbReference type="InterPro" id="IPR059179">
    <property type="entry name" value="MLKL-like_MCAfunc"/>
</dbReference>
<feature type="compositionally biased region" description="Polar residues" evidence="7">
    <location>
        <begin position="147"/>
        <end position="166"/>
    </location>
</feature>
<name>A0A8H6YN14_9AGAR</name>
<dbReference type="PROSITE" id="PS00108">
    <property type="entry name" value="PROTEIN_KINASE_ST"/>
    <property type="match status" value="1"/>
</dbReference>
<dbReference type="PANTHER" id="PTHR44329">
    <property type="entry name" value="SERINE/THREONINE-PROTEIN KINASE TNNI3K-RELATED"/>
    <property type="match status" value="1"/>
</dbReference>
<sequence length="1296" mass="141770">MSSSESTATLRQGVHSPQLGRPRGISTSTLRASVTQGHGQSLVEQLAQASTPPMASSLSLFPDFTTPNWEFSDKLVSSFLSRSRSQSQSHTTLSAPISPITVIPDARAGPSEHPASPAPASWWGRNVRGEILPRPWRDPPKRKGTVPSEQTDSWAHTRKASQPNARATSCRVTAAVTHVLGTSLPAIHEALLLTTEFLDVVPVPVPGLQTAAKILLGIWDSVQGVDLNRLACLRLTERCAEILLSVREEIKDAGEIVGDELAVPIEKLVGTFTRVHNFMLKQAHRPFLKRYLKREEILRDISGCDKALSEALSMFGASISIQIRILKQVQTTELSRQSDTRALLESVIRSQQLPTANTVQGLGITLPTDTAGLPPSSSHKSLVSHPEELTETLHPNAVLPTLQNLHTMQNTIDLAHDSADLRTLMRDAVNQNSDAEMIRVLQVGREEFPEALKTLQRALERVGVVNNPPPSPAAPALLLEVPPLAALANDASTLGAQSIERSISASSSATSATAASTSAAVGRDMLDREFMESGIDALRRLSRGGEMGLPSWTITRYEVDREVKIGMGFFSDVYRGTWRNRTVAIKVLAECTPRELFIKEVGIWKEFKHPHVLELYGASGASGEGPWFFVCPYEKYGCLSEFLRKVASSGAQAWPWEGASGFGGRERNASFPGWTAVGGGSVIRSNGGRASVSGDLLGLHHGGKEADLLRFMHEIAKGMDYLHSKGVLHGDLKAANILVDDRIHCLVSDFGQSEMKSEVFRISGTSPPHGTLRWQAPELMSGHCQLTTAMDVYGYAMCCVEILTMGRIPWPLSNDDDVRHFVTKENTRPSISPSRFNTPGLQELLRVCWHKDPFVRPPFSKIVKDVKQLRKSLCGPSSNPEDIPSPRIPDWQEADDDYAYTSRPSPDMHPIPLPRDSPPRSFIPFFGGGSSPLSTAANSLNTSFHTVRDTSQSPDDSVASLSSSLIHASLSYKEDTVATPRTHMTEEVLFTPSNRTSSVLASSIPQLNPSEEDLNHLLLGNRNGNESPPPADDRMAELRNERRYRLLLSHEFHPSLTLPLWSPSPVSLGAVGYLSKPSGAFVTIFNCFTPEKSAKGVLKTLPSVHGYGQVTTGSQRQDKRNAAQRGLDAIAGLLTFKTKSEGPISQSVSRRYSFPLRTGHKSAYLCTETTMYRYVESLDAPKKWFKSNIDSILETYGPIHQIQKEDLFLVIGTLSAPDYALFAHFNVFSSTKSSQPWGTFTTDTGSELAGPYYHEPSVSNPLSASKVSTNSTGNVWDTVLIARLRFKPDVLEPTSL</sequence>
<dbReference type="CDD" id="cd21037">
    <property type="entry name" value="MLKL_NTD"/>
    <property type="match status" value="1"/>
</dbReference>
<dbReference type="Gene3D" id="1.10.510.10">
    <property type="entry name" value="Transferase(Phosphotransferase) domain 1"/>
    <property type="match status" value="1"/>
</dbReference>
<reference evidence="9" key="1">
    <citation type="submission" date="2020-05" db="EMBL/GenBank/DDBJ databases">
        <title>Mycena genomes resolve the evolution of fungal bioluminescence.</title>
        <authorList>
            <person name="Tsai I.J."/>
        </authorList>
    </citation>
    <scope>NUCLEOTIDE SEQUENCE</scope>
    <source>
        <strain evidence="9">CCC161011</strain>
    </source>
</reference>
<evidence type="ECO:0000313" key="10">
    <source>
        <dbReference type="Proteomes" id="UP000620124"/>
    </source>
</evidence>
<dbReference type="SUPFAM" id="SSF56112">
    <property type="entry name" value="Protein kinase-like (PK-like)"/>
    <property type="match status" value="1"/>
</dbReference>
<dbReference type="Proteomes" id="UP000620124">
    <property type="component" value="Unassembled WGS sequence"/>
</dbReference>
<dbReference type="OrthoDB" id="1668230at2759"/>
<dbReference type="InterPro" id="IPR000719">
    <property type="entry name" value="Prot_kinase_dom"/>
</dbReference>
<gene>
    <name evidence="9" type="ORF">MVEN_00509100</name>
</gene>
<keyword evidence="5 6" id="KW-0067">ATP-binding</keyword>
<dbReference type="PANTHER" id="PTHR44329:SF288">
    <property type="entry name" value="MITOGEN-ACTIVATED PROTEIN KINASE KINASE KINASE 20"/>
    <property type="match status" value="1"/>
</dbReference>
<dbReference type="Gene3D" id="3.30.200.20">
    <property type="entry name" value="Phosphorylase Kinase, domain 1"/>
    <property type="match status" value="1"/>
</dbReference>
<dbReference type="Pfam" id="PF07714">
    <property type="entry name" value="PK_Tyr_Ser-Thr"/>
    <property type="match status" value="1"/>
</dbReference>
<dbReference type="PROSITE" id="PS50011">
    <property type="entry name" value="PROTEIN_KINASE_DOM"/>
    <property type="match status" value="1"/>
</dbReference>
<feature type="domain" description="Protein kinase" evidence="8">
    <location>
        <begin position="559"/>
        <end position="873"/>
    </location>
</feature>
<evidence type="ECO:0000256" key="7">
    <source>
        <dbReference type="SAM" id="MobiDB-lite"/>
    </source>
</evidence>
<evidence type="ECO:0000313" key="9">
    <source>
        <dbReference type="EMBL" id="KAF7361657.1"/>
    </source>
</evidence>
<keyword evidence="10" id="KW-1185">Reference proteome</keyword>
<dbReference type="EMBL" id="JACAZI010000004">
    <property type="protein sequence ID" value="KAF7361657.1"/>
    <property type="molecule type" value="Genomic_DNA"/>
</dbReference>
<evidence type="ECO:0000256" key="6">
    <source>
        <dbReference type="PROSITE-ProRule" id="PRU10141"/>
    </source>
</evidence>
<keyword evidence="4 9" id="KW-0418">Kinase</keyword>
<dbReference type="InterPro" id="IPR036537">
    <property type="entry name" value="Adaptor_Cbl_N_dom_sf"/>
</dbReference>
<feature type="region of interest" description="Disordered" evidence="7">
    <location>
        <begin position="86"/>
        <end position="166"/>
    </location>
</feature>
<feature type="compositionally biased region" description="Polar residues" evidence="7">
    <location>
        <begin position="1"/>
        <end position="10"/>
    </location>
</feature>
<evidence type="ECO:0000256" key="1">
    <source>
        <dbReference type="ARBA" id="ARBA00022527"/>
    </source>
</evidence>
<keyword evidence="1" id="KW-0723">Serine/threonine-protein kinase</keyword>
<comment type="caution">
    <text evidence="9">The sequence shown here is derived from an EMBL/GenBank/DDBJ whole genome shotgun (WGS) entry which is preliminary data.</text>
</comment>
<dbReference type="PROSITE" id="PS00107">
    <property type="entry name" value="PROTEIN_KINASE_ATP"/>
    <property type="match status" value="1"/>
</dbReference>
<dbReference type="InterPro" id="IPR001245">
    <property type="entry name" value="Ser-Thr/Tyr_kinase_cat_dom"/>
</dbReference>
<dbReference type="InterPro" id="IPR017441">
    <property type="entry name" value="Protein_kinase_ATP_BS"/>
</dbReference>
<dbReference type="GO" id="GO:0007166">
    <property type="term" value="P:cell surface receptor signaling pathway"/>
    <property type="evidence" value="ECO:0007669"/>
    <property type="project" value="InterPro"/>
</dbReference>
<feature type="compositionally biased region" description="Low complexity" evidence="7">
    <location>
        <begin position="108"/>
        <end position="121"/>
    </location>
</feature>
<feature type="region of interest" description="Disordered" evidence="7">
    <location>
        <begin position="1"/>
        <end position="48"/>
    </location>
</feature>
<keyword evidence="3 6" id="KW-0547">Nucleotide-binding</keyword>
<evidence type="ECO:0000256" key="3">
    <source>
        <dbReference type="ARBA" id="ARBA00022741"/>
    </source>
</evidence>
<evidence type="ECO:0000256" key="2">
    <source>
        <dbReference type="ARBA" id="ARBA00022679"/>
    </source>
</evidence>
<dbReference type="GO" id="GO:0004674">
    <property type="term" value="F:protein serine/threonine kinase activity"/>
    <property type="evidence" value="ECO:0007669"/>
    <property type="project" value="UniProtKB-KW"/>
</dbReference>
<dbReference type="GO" id="GO:0005524">
    <property type="term" value="F:ATP binding"/>
    <property type="evidence" value="ECO:0007669"/>
    <property type="project" value="UniProtKB-UniRule"/>
</dbReference>
<dbReference type="InterPro" id="IPR008271">
    <property type="entry name" value="Ser/Thr_kinase_AS"/>
</dbReference>
<protein>
    <submittedName>
        <fullName evidence="9">Protein kinase domain-containing protein</fullName>
    </submittedName>
</protein>
<feature type="compositionally biased region" description="Polar residues" evidence="7">
    <location>
        <begin position="25"/>
        <end position="48"/>
    </location>
</feature>
<dbReference type="SMART" id="SM00220">
    <property type="entry name" value="S_TKc"/>
    <property type="match status" value="1"/>
</dbReference>
<accession>A0A8H6YN14</accession>
<evidence type="ECO:0000256" key="5">
    <source>
        <dbReference type="ARBA" id="ARBA00022840"/>
    </source>
</evidence>
<feature type="region of interest" description="Disordered" evidence="7">
    <location>
        <begin position="873"/>
        <end position="892"/>
    </location>
</feature>
<evidence type="ECO:0000259" key="8">
    <source>
        <dbReference type="PROSITE" id="PS50011"/>
    </source>
</evidence>
<dbReference type="InterPro" id="IPR051681">
    <property type="entry name" value="Ser/Thr_Kinases-Pseudokinases"/>
</dbReference>
<organism evidence="9 10">
    <name type="scientific">Mycena venus</name>
    <dbReference type="NCBI Taxonomy" id="2733690"/>
    <lineage>
        <taxon>Eukaryota</taxon>
        <taxon>Fungi</taxon>
        <taxon>Dikarya</taxon>
        <taxon>Basidiomycota</taxon>
        <taxon>Agaricomycotina</taxon>
        <taxon>Agaricomycetes</taxon>
        <taxon>Agaricomycetidae</taxon>
        <taxon>Agaricales</taxon>
        <taxon>Marasmiineae</taxon>
        <taxon>Mycenaceae</taxon>
        <taxon>Mycena</taxon>
    </lineage>
</organism>
<feature type="binding site" evidence="6">
    <location>
        <position position="586"/>
    </location>
    <ligand>
        <name>ATP</name>
        <dbReference type="ChEBI" id="CHEBI:30616"/>
    </ligand>
</feature>
<dbReference type="InterPro" id="IPR011009">
    <property type="entry name" value="Kinase-like_dom_sf"/>
</dbReference>
<proteinExistence type="predicted"/>